<keyword evidence="5" id="KW-1185">Reference proteome</keyword>
<sequence>MNKNDLRYQKTEANIRNSYLKLSETLSCKEITIKNICEQALCSRNTFYLHYTSKEDLYHTLINELLASVSKAFEPYVEHAKQINTKHYIAYCDAIINSIQDNKKTLTVFIKSDNGIFFKQLYDCIEKVVYNTTSSISKRDDTTSKKLYAAYLAGSITGFVFEWLKNDDITDDEARKSLQQIHINAMTTFTKIL</sequence>
<dbReference type="PANTHER" id="PTHR43479:SF7">
    <property type="entry name" value="TETR-FAMILY TRANSCRIPTIONAL REGULATOR"/>
    <property type="match status" value="1"/>
</dbReference>
<dbReference type="PROSITE" id="PS50977">
    <property type="entry name" value="HTH_TETR_2"/>
    <property type="match status" value="1"/>
</dbReference>
<dbReference type="EMBL" id="PPRF01000016">
    <property type="protein sequence ID" value="PNZ29361.1"/>
    <property type="molecule type" value="Genomic_DNA"/>
</dbReference>
<accession>A0A2K3YUT5</accession>
<dbReference type="InterPro" id="IPR009057">
    <property type="entry name" value="Homeodomain-like_sf"/>
</dbReference>
<comment type="caution">
    <text evidence="4">The sequence shown here is derived from an EMBL/GenBank/DDBJ whole genome shotgun (WGS) entry which is preliminary data.</text>
</comment>
<proteinExistence type="predicted"/>
<keyword evidence="1 2" id="KW-0238">DNA-binding</keyword>
<reference evidence="4 5" key="1">
    <citation type="submission" date="2017-08" db="EMBL/GenBank/DDBJ databases">
        <title>Draft genome sequences of 64 type strains of genus Staph aureus.</title>
        <authorList>
            <person name="Cole K."/>
            <person name="Golubchik T."/>
            <person name="Russell J."/>
            <person name="Foster D."/>
            <person name="Llewelyn M."/>
            <person name="Wilson D."/>
            <person name="Crook D."/>
            <person name="Paul J."/>
        </authorList>
    </citation>
    <scope>NUCLEOTIDE SEQUENCE [LARGE SCALE GENOMIC DNA]</scope>
    <source>
        <strain evidence="4 5">DSM 21968</strain>
    </source>
</reference>
<dbReference type="Gene3D" id="1.10.357.10">
    <property type="entry name" value="Tetracycline Repressor, domain 2"/>
    <property type="match status" value="1"/>
</dbReference>
<evidence type="ECO:0000259" key="3">
    <source>
        <dbReference type="PROSITE" id="PS50977"/>
    </source>
</evidence>
<feature type="DNA-binding region" description="H-T-H motif" evidence="2">
    <location>
        <begin position="32"/>
        <end position="51"/>
    </location>
</feature>
<dbReference type="InterPro" id="IPR050624">
    <property type="entry name" value="HTH-type_Tx_Regulator"/>
</dbReference>
<dbReference type="AlphaFoldDB" id="A0A2K3YUT5"/>
<dbReference type="PANTHER" id="PTHR43479">
    <property type="entry name" value="ACREF/ENVCD OPERON REPRESSOR-RELATED"/>
    <property type="match status" value="1"/>
</dbReference>
<feature type="domain" description="HTH tetR-type" evidence="3">
    <location>
        <begin position="9"/>
        <end position="69"/>
    </location>
</feature>
<name>A0A2K3YUT5_9STAP</name>
<organism evidence="4 5">
    <name type="scientific">Staphylococcus rostri</name>
    <dbReference type="NCBI Taxonomy" id="522262"/>
    <lineage>
        <taxon>Bacteria</taxon>
        <taxon>Bacillati</taxon>
        <taxon>Bacillota</taxon>
        <taxon>Bacilli</taxon>
        <taxon>Bacillales</taxon>
        <taxon>Staphylococcaceae</taxon>
        <taxon>Staphylococcus</taxon>
    </lineage>
</organism>
<dbReference type="Proteomes" id="UP000242752">
    <property type="component" value="Unassembled WGS sequence"/>
</dbReference>
<evidence type="ECO:0000256" key="1">
    <source>
        <dbReference type="ARBA" id="ARBA00023125"/>
    </source>
</evidence>
<dbReference type="InterPro" id="IPR039532">
    <property type="entry name" value="TetR_C_Firmicutes"/>
</dbReference>
<dbReference type="RefSeq" id="WP_103357409.1">
    <property type="nucleotide sequence ID" value="NZ_CP113107.1"/>
</dbReference>
<protein>
    <recommendedName>
        <fullName evidence="3">HTH tetR-type domain-containing protein</fullName>
    </recommendedName>
</protein>
<evidence type="ECO:0000313" key="5">
    <source>
        <dbReference type="Proteomes" id="UP000242752"/>
    </source>
</evidence>
<dbReference type="GO" id="GO:0003677">
    <property type="term" value="F:DNA binding"/>
    <property type="evidence" value="ECO:0007669"/>
    <property type="project" value="UniProtKB-UniRule"/>
</dbReference>
<dbReference type="InterPro" id="IPR001647">
    <property type="entry name" value="HTH_TetR"/>
</dbReference>
<dbReference type="SUPFAM" id="SSF46689">
    <property type="entry name" value="Homeodomain-like"/>
    <property type="match status" value="1"/>
</dbReference>
<dbReference type="Pfam" id="PF14278">
    <property type="entry name" value="TetR_C_8"/>
    <property type="match status" value="1"/>
</dbReference>
<evidence type="ECO:0000313" key="4">
    <source>
        <dbReference type="EMBL" id="PNZ29361.1"/>
    </source>
</evidence>
<evidence type="ECO:0000256" key="2">
    <source>
        <dbReference type="PROSITE-ProRule" id="PRU00335"/>
    </source>
</evidence>
<gene>
    <name evidence="4" type="ORF">CD122_02420</name>
</gene>